<organism evidence="1 2">
    <name type="scientific">Hoeflea poritis</name>
    <dbReference type="NCBI Taxonomy" id="2993659"/>
    <lineage>
        <taxon>Bacteria</taxon>
        <taxon>Pseudomonadati</taxon>
        <taxon>Pseudomonadota</taxon>
        <taxon>Alphaproteobacteria</taxon>
        <taxon>Hyphomicrobiales</taxon>
        <taxon>Rhizobiaceae</taxon>
        <taxon>Hoeflea</taxon>
    </lineage>
</organism>
<keyword evidence="2" id="KW-1185">Reference proteome</keyword>
<evidence type="ECO:0000313" key="2">
    <source>
        <dbReference type="Proteomes" id="UP001148313"/>
    </source>
</evidence>
<gene>
    <name evidence="1" type="ORF">OOZ53_26330</name>
</gene>
<proteinExistence type="predicted"/>
<sequence length="76" mass="8320">MSNRLHTSTVERQRVMLRTAMGPAIASALSDPAVVEVMVNPDGRLWLDRHGEGRIDTGQTIAASEAERIIRLVASH</sequence>
<feature type="non-terminal residue" evidence="1">
    <location>
        <position position="76"/>
    </location>
</feature>
<dbReference type="EMBL" id="JAPJZH010000042">
    <property type="protein sequence ID" value="MDA4848890.1"/>
    <property type="molecule type" value="Genomic_DNA"/>
</dbReference>
<accession>A0ABT4VVZ7</accession>
<protein>
    <submittedName>
        <fullName evidence="1">P-type conjugative transfer ATPase TrbB</fullName>
    </submittedName>
</protein>
<evidence type="ECO:0000313" key="1">
    <source>
        <dbReference type="EMBL" id="MDA4848890.1"/>
    </source>
</evidence>
<reference evidence="1" key="1">
    <citation type="submission" date="2022-11" db="EMBL/GenBank/DDBJ databases">
        <title>Hoeflea poritis sp. nov., isolated from scleractinian coral Porites lutea.</title>
        <authorList>
            <person name="Zhang G."/>
            <person name="Wei Q."/>
            <person name="Cai L."/>
        </authorList>
    </citation>
    <scope>NUCLEOTIDE SEQUENCE</scope>
    <source>
        <strain evidence="1">E7-10</strain>
    </source>
</reference>
<dbReference type="Gene3D" id="3.30.450.90">
    <property type="match status" value="1"/>
</dbReference>
<dbReference type="Proteomes" id="UP001148313">
    <property type="component" value="Unassembled WGS sequence"/>
</dbReference>
<name>A0ABT4VVZ7_9HYPH</name>
<comment type="caution">
    <text evidence="1">The sequence shown here is derived from an EMBL/GenBank/DDBJ whole genome shotgun (WGS) entry which is preliminary data.</text>
</comment>